<proteinExistence type="predicted"/>
<dbReference type="PANTHER" id="PTHR44846:SF1">
    <property type="entry name" value="MANNOSYL-D-GLYCERATE TRANSPORT_METABOLISM SYSTEM REPRESSOR MNGR-RELATED"/>
    <property type="match status" value="1"/>
</dbReference>
<dbReference type="GO" id="GO:0003700">
    <property type="term" value="F:DNA-binding transcription factor activity"/>
    <property type="evidence" value="ECO:0007669"/>
    <property type="project" value="InterPro"/>
</dbReference>
<dbReference type="RefSeq" id="WP_011735119.1">
    <property type="nucleotide sequence ID" value="NC_008609.1"/>
</dbReference>
<dbReference type="SMART" id="SM00866">
    <property type="entry name" value="UTRA"/>
    <property type="match status" value="1"/>
</dbReference>
<dbReference type="InterPro" id="IPR028978">
    <property type="entry name" value="Chorismate_lyase_/UTRA_dom_sf"/>
</dbReference>
<dbReference type="Gene3D" id="1.10.10.10">
    <property type="entry name" value="Winged helix-like DNA-binding domain superfamily/Winged helix DNA-binding domain"/>
    <property type="match status" value="1"/>
</dbReference>
<reference evidence="5 6" key="1">
    <citation type="submission" date="2006-10" db="EMBL/GenBank/DDBJ databases">
        <title>Complete sequence of chromosome of Pelobacter propionicus DSM 2379.</title>
        <authorList>
            <consortium name="US DOE Joint Genome Institute"/>
            <person name="Copeland A."/>
            <person name="Lucas S."/>
            <person name="Lapidus A."/>
            <person name="Barry K."/>
            <person name="Detter J.C."/>
            <person name="Glavina del Rio T."/>
            <person name="Hammon N."/>
            <person name="Israni S."/>
            <person name="Dalin E."/>
            <person name="Tice H."/>
            <person name="Pitluck S."/>
            <person name="Saunders E."/>
            <person name="Brettin T."/>
            <person name="Bruce D."/>
            <person name="Han C."/>
            <person name="Tapia R."/>
            <person name="Schmutz J."/>
            <person name="Larimer F."/>
            <person name="Land M."/>
            <person name="Hauser L."/>
            <person name="Kyrpides N."/>
            <person name="Kim E."/>
            <person name="Lovley D."/>
            <person name="Richardson P."/>
        </authorList>
    </citation>
    <scope>NUCLEOTIDE SEQUENCE [LARGE SCALE GENOMIC DNA]</scope>
    <source>
        <strain evidence="6">DSM 2379 / NBRC 103807 / OttBd1</strain>
    </source>
</reference>
<dbReference type="InterPro" id="IPR036390">
    <property type="entry name" value="WH_DNA-bd_sf"/>
</dbReference>
<dbReference type="EMBL" id="CP000482">
    <property type="protein sequence ID" value="ABK98817.1"/>
    <property type="molecule type" value="Genomic_DNA"/>
</dbReference>
<organism evidence="5 6">
    <name type="scientific">Pelobacter propionicus (strain DSM 2379 / NBRC 103807 / OttBd1)</name>
    <dbReference type="NCBI Taxonomy" id="338966"/>
    <lineage>
        <taxon>Bacteria</taxon>
        <taxon>Pseudomonadati</taxon>
        <taxon>Thermodesulfobacteriota</taxon>
        <taxon>Desulfuromonadia</taxon>
        <taxon>Desulfuromonadales</taxon>
        <taxon>Desulfuromonadaceae</taxon>
        <taxon>Pelobacter</taxon>
    </lineage>
</organism>
<dbReference type="InterPro" id="IPR000524">
    <property type="entry name" value="Tscrpt_reg_HTH_GntR"/>
</dbReference>
<dbReference type="SMART" id="SM00345">
    <property type="entry name" value="HTH_GNTR"/>
    <property type="match status" value="1"/>
</dbReference>
<keyword evidence="1" id="KW-0805">Transcription regulation</keyword>
<dbReference type="AlphaFoldDB" id="A1AN97"/>
<evidence type="ECO:0000256" key="1">
    <source>
        <dbReference type="ARBA" id="ARBA00023015"/>
    </source>
</evidence>
<dbReference type="GO" id="GO:0045892">
    <property type="term" value="P:negative regulation of DNA-templated transcription"/>
    <property type="evidence" value="ECO:0007669"/>
    <property type="project" value="TreeGrafter"/>
</dbReference>
<feature type="domain" description="HTH gntR-type" evidence="4">
    <location>
        <begin position="8"/>
        <end position="76"/>
    </location>
</feature>
<dbReference type="SUPFAM" id="SSF64288">
    <property type="entry name" value="Chorismate lyase-like"/>
    <property type="match status" value="1"/>
</dbReference>
<dbReference type="PRINTS" id="PR00035">
    <property type="entry name" value="HTHGNTR"/>
</dbReference>
<dbReference type="Pfam" id="PF00392">
    <property type="entry name" value="GntR"/>
    <property type="match status" value="1"/>
</dbReference>
<dbReference type="InterPro" id="IPR011663">
    <property type="entry name" value="UTRA"/>
</dbReference>
<dbReference type="Proteomes" id="UP000006732">
    <property type="component" value="Chromosome"/>
</dbReference>
<dbReference type="PANTHER" id="PTHR44846">
    <property type="entry name" value="MANNOSYL-D-GLYCERATE TRANSPORT/METABOLISM SYSTEM REPRESSOR MNGR-RELATED"/>
    <property type="match status" value="1"/>
</dbReference>
<evidence type="ECO:0000256" key="3">
    <source>
        <dbReference type="ARBA" id="ARBA00023163"/>
    </source>
</evidence>
<keyword evidence="6" id="KW-1185">Reference proteome</keyword>
<evidence type="ECO:0000313" key="5">
    <source>
        <dbReference type="EMBL" id="ABK98817.1"/>
    </source>
</evidence>
<dbReference type="eggNOG" id="COG2188">
    <property type="taxonomic scope" value="Bacteria"/>
</dbReference>
<protein>
    <submittedName>
        <fullName evidence="5">Transcriptional regulator, GntR family</fullName>
    </submittedName>
</protein>
<dbReference type="Pfam" id="PF07702">
    <property type="entry name" value="UTRA"/>
    <property type="match status" value="1"/>
</dbReference>
<dbReference type="STRING" id="338966.Ppro_1196"/>
<gene>
    <name evidence="5" type="ordered locus">Ppro_1196</name>
</gene>
<dbReference type="FunFam" id="1.10.10.10:FF:000079">
    <property type="entry name" value="GntR family transcriptional regulator"/>
    <property type="match status" value="1"/>
</dbReference>
<dbReference type="GO" id="GO:0003677">
    <property type="term" value="F:DNA binding"/>
    <property type="evidence" value="ECO:0007669"/>
    <property type="project" value="UniProtKB-KW"/>
</dbReference>
<name>A1AN97_PELPD</name>
<dbReference type="SUPFAM" id="SSF46785">
    <property type="entry name" value="Winged helix' DNA-binding domain"/>
    <property type="match status" value="1"/>
</dbReference>
<dbReference type="KEGG" id="ppd:Ppro_1196"/>
<dbReference type="InterPro" id="IPR050679">
    <property type="entry name" value="Bact_HTH_transcr_reg"/>
</dbReference>
<sequence length="248" mass="27826">MLDPENRMPLYHQVESHLKENIGNGTWKAGEAIPPERMLVDQYGVSRITIRQALANLVAAGLLYRKHGKGTFVAGAQDRPITESLANLTGHLEELQLRGLNPQVRVLALETRTLAAEVAEALERSPAAPGWYLYRLVTVDRQPLMLSTVWLPRDLEIELTEDILKQHGMALLLTRNGIFPLRGRQRIGASSAGPEEAQLLGIRPGDAVLCVKRVIYGAASRPLVWFRTLYRSDRYEYEVELKRGRSQA</sequence>
<dbReference type="OrthoDB" id="9794015at2"/>
<dbReference type="HOGENOM" id="CLU_063236_8_2_7"/>
<evidence type="ECO:0000313" key="6">
    <source>
        <dbReference type="Proteomes" id="UP000006732"/>
    </source>
</evidence>
<evidence type="ECO:0000256" key="2">
    <source>
        <dbReference type="ARBA" id="ARBA00023125"/>
    </source>
</evidence>
<dbReference type="CDD" id="cd07377">
    <property type="entry name" value="WHTH_GntR"/>
    <property type="match status" value="1"/>
</dbReference>
<keyword evidence="3" id="KW-0804">Transcription</keyword>
<dbReference type="InterPro" id="IPR036388">
    <property type="entry name" value="WH-like_DNA-bd_sf"/>
</dbReference>
<evidence type="ECO:0000259" key="4">
    <source>
        <dbReference type="PROSITE" id="PS50949"/>
    </source>
</evidence>
<accession>A1AN97</accession>
<keyword evidence="2" id="KW-0238">DNA-binding</keyword>
<dbReference type="PROSITE" id="PS50949">
    <property type="entry name" value="HTH_GNTR"/>
    <property type="match status" value="1"/>
</dbReference>
<dbReference type="Gene3D" id="3.40.1410.10">
    <property type="entry name" value="Chorismate lyase-like"/>
    <property type="match status" value="1"/>
</dbReference>